<evidence type="ECO:0000313" key="1">
    <source>
        <dbReference type="EMBL" id="ONF73947.1"/>
    </source>
</evidence>
<dbReference type="EMBL" id="LQMT02000006">
    <property type="protein sequence ID" value="ONF73947.1"/>
    <property type="molecule type" value="Genomic_DNA"/>
</dbReference>
<protein>
    <submittedName>
        <fullName evidence="1">Uncharacterized protein</fullName>
    </submittedName>
</protein>
<reference evidence="1 2" key="1">
    <citation type="submission" date="2016-12" db="EMBL/GenBank/DDBJ databases">
        <title>Amycolatopsis keratiniphila subsp. keratiniphila genome sequencing and assembly.</title>
        <authorList>
            <person name="Mayilraj S."/>
            <person name="Kaur N."/>
        </authorList>
    </citation>
    <scope>NUCLEOTIDE SEQUENCE [LARGE SCALE GENOMIC DNA]</scope>
    <source>
        <strain evidence="1 2">DSM 44409</strain>
    </source>
</reference>
<organism evidence="1 2">
    <name type="scientific">Amycolatopsis keratiniphila subsp. keratiniphila</name>
    <dbReference type="NCBI Taxonomy" id="227715"/>
    <lineage>
        <taxon>Bacteria</taxon>
        <taxon>Bacillati</taxon>
        <taxon>Actinomycetota</taxon>
        <taxon>Actinomycetes</taxon>
        <taxon>Pseudonocardiales</taxon>
        <taxon>Pseudonocardiaceae</taxon>
        <taxon>Amycolatopsis</taxon>
        <taxon>Amycolatopsis japonica group</taxon>
    </lineage>
</organism>
<gene>
    <name evidence="1" type="ORF">AVR91_0204250</name>
</gene>
<evidence type="ECO:0000313" key="2">
    <source>
        <dbReference type="Proteomes" id="UP000076660"/>
    </source>
</evidence>
<sequence length="65" mass="7718">MGLLLGLRGRRRGGLRRGLVRRWWRRWRGLSLGLLPLLELGSPLRVLLQLLPLVPQVRIYARRRR</sequence>
<comment type="caution">
    <text evidence="1">The sequence shown here is derived from an EMBL/GenBank/DDBJ whole genome shotgun (WGS) entry which is preliminary data.</text>
</comment>
<proteinExistence type="predicted"/>
<dbReference type="AlphaFoldDB" id="A0A1W2M218"/>
<dbReference type="Proteomes" id="UP000076660">
    <property type="component" value="Unassembled WGS sequence"/>
</dbReference>
<accession>A0A1W2M218</accession>
<name>A0A1W2M218_9PSEU</name>